<evidence type="ECO:0000313" key="8">
    <source>
        <dbReference type="EMBL" id="NXG62848.1"/>
    </source>
</evidence>
<evidence type="ECO:0000313" key="9">
    <source>
        <dbReference type="Proteomes" id="UP000518305"/>
    </source>
</evidence>
<dbReference type="PANTHER" id="PTHR11243">
    <property type="entry name" value="GROWTH FACTOR RECEPTOR-BOUND PROTEIN"/>
    <property type="match status" value="1"/>
</dbReference>
<dbReference type="AlphaFoldDB" id="A0A7K9DE20"/>
<evidence type="ECO:0000259" key="7">
    <source>
        <dbReference type="PROSITE" id="PS50200"/>
    </source>
</evidence>
<dbReference type="Gene3D" id="2.30.29.30">
    <property type="entry name" value="Pleckstrin-homology domain (PH domain)/Phosphotyrosine-binding domain (PTB)"/>
    <property type="match status" value="1"/>
</dbReference>
<protein>
    <submittedName>
        <fullName evidence="8">GRB7 protein</fullName>
    </submittedName>
</protein>
<dbReference type="SMART" id="SM00252">
    <property type="entry name" value="SH2"/>
    <property type="match status" value="1"/>
</dbReference>
<evidence type="ECO:0000256" key="3">
    <source>
        <dbReference type="ARBA" id="ARBA00022999"/>
    </source>
</evidence>
<keyword evidence="2" id="KW-0963">Cytoplasm</keyword>
<feature type="region of interest" description="Disordered" evidence="5">
    <location>
        <begin position="1"/>
        <end position="56"/>
    </location>
</feature>
<keyword evidence="3 4" id="KW-0727">SH2 domain</keyword>
<dbReference type="Proteomes" id="UP000518305">
    <property type="component" value="Unassembled WGS sequence"/>
</dbReference>
<gene>
    <name evidence="8" type="primary">Grb7</name>
    <name evidence="8" type="ORF">HEMCOM_R12036</name>
</gene>
<name>A0A7K9DE20_9AVES</name>
<dbReference type="PANTHER" id="PTHR11243:SF25">
    <property type="entry name" value="GROWTH FACTOR RECEPTOR-BOUND PROTEIN 7"/>
    <property type="match status" value="1"/>
</dbReference>
<dbReference type="InterPro" id="IPR011993">
    <property type="entry name" value="PH-like_dom_sf"/>
</dbReference>
<dbReference type="InterPro" id="IPR036860">
    <property type="entry name" value="SH2_dom_sf"/>
</dbReference>
<dbReference type="Pfam" id="PF08947">
    <property type="entry name" value="BPS"/>
    <property type="match status" value="1"/>
</dbReference>
<dbReference type="InterPro" id="IPR039664">
    <property type="entry name" value="GRB/APBB1IP"/>
</dbReference>
<organism evidence="8 9">
    <name type="scientific">Hemiprocne comata</name>
    <dbReference type="NCBI Taxonomy" id="243314"/>
    <lineage>
        <taxon>Eukaryota</taxon>
        <taxon>Metazoa</taxon>
        <taxon>Chordata</taxon>
        <taxon>Craniata</taxon>
        <taxon>Vertebrata</taxon>
        <taxon>Euteleostomi</taxon>
        <taxon>Archelosauria</taxon>
        <taxon>Archosauria</taxon>
        <taxon>Dinosauria</taxon>
        <taxon>Saurischia</taxon>
        <taxon>Theropoda</taxon>
        <taxon>Coelurosauria</taxon>
        <taxon>Aves</taxon>
        <taxon>Neognathae</taxon>
        <taxon>Neoaves</taxon>
        <taxon>Strisores</taxon>
        <taxon>Apodiformes</taxon>
        <taxon>Apodidae</taxon>
        <taxon>Hemiprocninae</taxon>
        <taxon>Hemiprocne</taxon>
    </lineage>
</organism>
<feature type="domain" description="SH2" evidence="6">
    <location>
        <begin position="368"/>
        <end position="488"/>
    </location>
</feature>
<feature type="domain" description="Ras-associating" evidence="7">
    <location>
        <begin position="57"/>
        <end position="143"/>
    </location>
</feature>
<dbReference type="SMART" id="SM00314">
    <property type="entry name" value="RA"/>
    <property type="match status" value="1"/>
</dbReference>
<evidence type="ECO:0000259" key="6">
    <source>
        <dbReference type="PROSITE" id="PS50001"/>
    </source>
</evidence>
<dbReference type="Gene3D" id="3.30.505.10">
    <property type="entry name" value="SH2 domain"/>
    <property type="match status" value="1"/>
</dbReference>
<evidence type="ECO:0000256" key="4">
    <source>
        <dbReference type="PROSITE-ProRule" id="PRU00191"/>
    </source>
</evidence>
<dbReference type="Pfam" id="PF21989">
    <property type="entry name" value="RA_2"/>
    <property type="match status" value="1"/>
</dbReference>
<dbReference type="Gene3D" id="3.10.20.90">
    <property type="entry name" value="Phosphatidylinositol 3-kinase Catalytic Subunit, Chain A, domain 1"/>
    <property type="match status" value="1"/>
</dbReference>
<evidence type="ECO:0000256" key="2">
    <source>
        <dbReference type="ARBA" id="ARBA00022490"/>
    </source>
</evidence>
<dbReference type="PRINTS" id="PR00401">
    <property type="entry name" value="SH2DOMAIN"/>
</dbReference>
<dbReference type="InterPro" id="IPR000980">
    <property type="entry name" value="SH2"/>
</dbReference>
<sequence>LQEAEPLSACSRPVPPEEPRASSLPTIPNPFPELCSPSNSPILSSPTLGPGPTREGASHVVKVFGEDGACRSLEAGPGTTARQLCETLVRRTRALQDHSWALVELHQHLALERCLEDHESVVEVQSSWAPGADSRFVFRKNFAKYELFKSNASLFPEVMVSSCLEANKSMAHSELIQNFLNSGSCPEVQGFLQLREAGRKVWKRFYFSLRRSGLYYSTKGTSKDPRHLQYFADLTESNIYYVTQGKKHYGTPTEFGFCIKVGMALPGWGCRSLPLPPTPSKVSLPPPPTPRVTPYSRRPPQRSVSDNALVAMDFSGCTGRVIENPSEVLSVALEEAQAWRKKTTHRYSLPAACQSSPLSAAIHRTQPWFHGRISREDTQQLIGRQGLVDGVFLVRESQRNPKGFVLSLCHLQRVKHYLILPVSAGGLGRTGGCWCGRVLIPAPRQSEEEGRLYFTMDDGQTRFADLIQLVEFHQINRGILPCKLRHYCTCVAL</sequence>
<feature type="non-terminal residue" evidence="8">
    <location>
        <position position="1"/>
    </location>
</feature>
<dbReference type="InterPro" id="IPR015042">
    <property type="entry name" value="BPS-dom"/>
</dbReference>
<comment type="subcellular location">
    <subcellularLocation>
        <location evidence="1">Cytoplasm</location>
    </subcellularLocation>
</comment>
<feature type="region of interest" description="Disordered" evidence="5">
    <location>
        <begin position="277"/>
        <end position="302"/>
    </location>
</feature>
<dbReference type="InterPro" id="IPR029071">
    <property type="entry name" value="Ubiquitin-like_domsf"/>
</dbReference>
<dbReference type="GO" id="GO:0007165">
    <property type="term" value="P:signal transduction"/>
    <property type="evidence" value="ECO:0007669"/>
    <property type="project" value="InterPro"/>
</dbReference>
<feature type="compositionally biased region" description="Polar residues" evidence="5">
    <location>
        <begin position="36"/>
        <end position="47"/>
    </location>
</feature>
<evidence type="ECO:0000256" key="5">
    <source>
        <dbReference type="SAM" id="MobiDB-lite"/>
    </source>
</evidence>
<dbReference type="SUPFAM" id="SSF50729">
    <property type="entry name" value="PH domain-like"/>
    <property type="match status" value="1"/>
</dbReference>
<dbReference type="EMBL" id="VWZJ01009393">
    <property type="protein sequence ID" value="NXG62848.1"/>
    <property type="molecule type" value="Genomic_DNA"/>
</dbReference>
<dbReference type="Pfam" id="PF00017">
    <property type="entry name" value="SH2"/>
    <property type="match status" value="1"/>
</dbReference>
<dbReference type="GO" id="GO:0005737">
    <property type="term" value="C:cytoplasm"/>
    <property type="evidence" value="ECO:0007669"/>
    <property type="project" value="UniProtKB-SubCell"/>
</dbReference>
<evidence type="ECO:0000256" key="1">
    <source>
        <dbReference type="ARBA" id="ARBA00004496"/>
    </source>
</evidence>
<feature type="non-terminal residue" evidence="8">
    <location>
        <position position="493"/>
    </location>
</feature>
<reference evidence="8 9" key="1">
    <citation type="submission" date="2019-09" db="EMBL/GenBank/DDBJ databases">
        <title>Bird 10,000 Genomes (B10K) Project - Family phase.</title>
        <authorList>
            <person name="Zhang G."/>
        </authorList>
    </citation>
    <scope>NUCLEOTIDE SEQUENCE [LARGE SCALE GENOMIC DNA]</scope>
    <source>
        <strain evidence="8">B10K-DU-001-23</strain>
        <tissue evidence="8">Muscle</tissue>
    </source>
</reference>
<dbReference type="PROSITE" id="PS50001">
    <property type="entry name" value="SH2"/>
    <property type="match status" value="1"/>
</dbReference>
<dbReference type="SUPFAM" id="SSF54236">
    <property type="entry name" value="Ubiquitin-like"/>
    <property type="match status" value="1"/>
</dbReference>
<dbReference type="SUPFAM" id="SSF55550">
    <property type="entry name" value="SH2 domain"/>
    <property type="match status" value="1"/>
</dbReference>
<dbReference type="CDD" id="cd01259">
    <property type="entry name" value="PH_APBB1IP"/>
    <property type="match status" value="1"/>
</dbReference>
<proteinExistence type="predicted"/>
<feature type="compositionally biased region" description="Pro residues" evidence="5">
    <location>
        <begin position="277"/>
        <end position="291"/>
    </location>
</feature>
<accession>A0A7K9DE20</accession>
<comment type="caution">
    <text evidence="8">The sequence shown here is derived from an EMBL/GenBank/DDBJ whole genome shotgun (WGS) entry which is preliminary data.</text>
</comment>
<dbReference type="InterPro" id="IPR039665">
    <property type="entry name" value="PH_APBB1IP"/>
</dbReference>
<keyword evidence="9" id="KW-1185">Reference proteome</keyword>
<dbReference type="PROSITE" id="PS50200">
    <property type="entry name" value="RA"/>
    <property type="match status" value="1"/>
</dbReference>
<dbReference type="InterPro" id="IPR000159">
    <property type="entry name" value="RA_dom"/>
</dbReference>
<dbReference type="OrthoDB" id="5977126at2759"/>